<dbReference type="PROSITE" id="PS50011">
    <property type="entry name" value="PROTEIN_KINASE_DOM"/>
    <property type="match status" value="1"/>
</dbReference>
<dbReference type="Proteomes" id="UP000005408">
    <property type="component" value="Unassembled WGS sequence"/>
</dbReference>
<keyword evidence="7" id="KW-0418">Kinase</keyword>
<evidence type="ECO:0000256" key="2">
    <source>
        <dbReference type="ARBA" id="ARBA00011932"/>
    </source>
</evidence>
<keyword evidence="6" id="KW-0547">Nucleotide-binding</keyword>
<sequence>MIGKSMKLNRDSAMVKALPWRKPIALHISGKRICLSDIRNYFRMMHHHKKKEYTEESEVMIKAIRTSCAYVGFFVFLLCITSTKFYSYKYNVTWNQMANRKPDFRCIWSVVDNKTKCKPVCDHGYFGLYGMKTCHQWLNCTDIKSIKGFEKIQTDTIGYVKKVWISKWDGYEVVVKKIRQNLNGPTSHDEFHNGVQFLQDFSNHPDVLQIVGHCNETLVTELHAMADATNLEKHLRQNKEFDNVFVRFQLCIDFVRIMTTLHSGHGGKVFAHCDAGNVNIMLQQYLLTDDFRLVISDVDSLLGFDIRDGVSQKRMCPFKSDRNYFQPFNAPEQYFNHKLKTFPYDEKIDIWKIPNICDRLLYRNSIKREVLPHLTALHKRCKSSDPKGRPTALEVLKIYEYTYKILKNDSQIY</sequence>
<feature type="domain" description="Protein kinase" evidence="18">
    <location>
        <begin position="146"/>
        <end position="413"/>
    </location>
</feature>
<reference evidence="19" key="1">
    <citation type="submission" date="2022-08" db="UniProtKB">
        <authorList>
            <consortium name="EnsemblMetazoa"/>
        </authorList>
    </citation>
    <scope>IDENTIFICATION</scope>
    <source>
        <strain evidence="19">05x7-T-G4-1.051#20</strain>
    </source>
</reference>
<evidence type="ECO:0000256" key="15">
    <source>
        <dbReference type="ARBA" id="ARBA00030304"/>
    </source>
</evidence>
<evidence type="ECO:0000256" key="3">
    <source>
        <dbReference type="ARBA" id="ARBA00015906"/>
    </source>
</evidence>
<dbReference type="InterPro" id="IPR000719">
    <property type="entry name" value="Prot_kinase_dom"/>
</dbReference>
<evidence type="ECO:0000256" key="10">
    <source>
        <dbReference type="ARBA" id="ARBA00022968"/>
    </source>
</evidence>
<keyword evidence="9" id="KW-0067">ATP-binding</keyword>
<comment type="subcellular location">
    <subcellularLocation>
        <location evidence="1">Endoplasmic reticulum membrane</location>
        <topology evidence="1">Single-pass type II membrane protein</topology>
    </subcellularLocation>
</comment>
<keyword evidence="4" id="KW-0808">Transferase</keyword>
<comment type="catalytic activity">
    <reaction evidence="14">
        <text>3-O-[beta-D-GalNAc-(1-&gt;3)-beta-D-GlcNAc-(1-&gt;4)-alpha-D-Man]-L-Thr-[protein] + ATP = 3-O-[beta-D-GalNAc-(1-&gt;3)-beta-D-GlcNAc-(1-&gt;4)-(O-6-P-alpha-D-Man)]-Thr-[protein] + ADP + H(+)</text>
        <dbReference type="Rhea" id="RHEA:52616"/>
        <dbReference type="Rhea" id="RHEA-COMP:13308"/>
        <dbReference type="Rhea" id="RHEA-COMP:13309"/>
        <dbReference type="ChEBI" id="CHEBI:15378"/>
        <dbReference type="ChEBI" id="CHEBI:30616"/>
        <dbReference type="ChEBI" id="CHEBI:136709"/>
        <dbReference type="ChEBI" id="CHEBI:136710"/>
        <dbReference type="ChEBI" id="CHEBI:456216"/>
        <dbReference type="EC" id="2.7.1.183"/>
    </reaction>
</comment>
<evidence type="ECO:0000256" key="12">
    <source>
        <dbReference type="ARBA" id="ARBA00023136"/>
    </source>
</evidence>
<dbReference type="GO" id="GO:0005789">
    <property type="term" value="C:endoplasmic reticulum membrane"/>
    <property type="evidence" value="ECO:0007669"/>
    <property type="project" value="UniProtKB-SubCell"/>
</dbReference>
<dbReference type="InterPro" id="IPR001245">
    <property type="entry name" value="Ser-Thr/Tyr_kinase_cat_dom"/>
</dbReference>
<dbReference type="SUPFAM" id="SSF56112">
    <property type="entry name" value="Protein kinase-like (PK-like)"/>
    <property type="match status" value="1"/>
</dbReference>
<protein>
    <recommendedName>
        <fullName evidence="3">Protein O-mannose kinase</fullName>
        <ecNumber evidence="2">2.7.1.183</ecNumber>
    </recommendedName>
    <alternativeName>
        <fullName evidence="16">Protein kinase-like protein SgK196</fullName>
    </alternativeName>
    <alternativeName>
        <fullName evidence="15">Sugen kinase 196</fullName>
    </alternativeName>
</protein>
<dbReference type="InterPro" id="IPR039318">
    <property type="entry name" value="POMK"/>
</dbReference>
<keyword evidence="20" id="KW-1185">Reference proteome</keyword>
<dbReference type="AlphaFoldDB" id="A0A8W8IYJ6"/>
<evidence type="ECO:0000313" key="19">
    <source>
        <dbReference type="EnsemblMetazoa" id="G16243.1:cds"/>
    </source>
</evidence>
<dbReference type="GO" id="GO:0005524">
    <property type="term" value="F:ATP binding"/>
    <property type="evidence" value="ECO:0007669"/>
    <property type="project" value="UniProtKB-KW"/>
</dbReference>
<evidence type="ECO:0000256" key="6">
    <source>
        <dbReference type="ARBA" id="ARBA00022741"/>
    </source>
</evidence>
<dbReference type="GO" id="GO:0019200">
    <property type="term" value="F:carbohydrate kinase activity"/>
    <property type="evidence" value="ECO:0007669"/>
    <property type="project" value="InterPro"/>
</dbReference>
<proteinExistence type="predicted"/>
<evidence type="ECO:0000256" key="7">
    <source>
        <dbReference type="ARBA" id="ARBA00022777"/>
    </source>
</evidence>
<dbReference type="GO" id="GO:0004672">
    <property type="term" value="F:protein kinase activity"/>
    <property type="evidence" value="ECO:0007669"/>
    <property type="project" value="InterPro"/>
</dbReference>
<evidence type="ECO:0000256" key="9">
    <source>
        <dbReference type="ARBA" id="ARBA00022840"/>
    </source>
</evidence>
<evidence type="ECO:0000256" key="11">
    <source>
        <dbReference type="ARBA" id="ARBA00022989"/>
    </source>
</evidence>
<organism evidence="19 20">
    <name type="scientific">Magallana gigas</name>
    <name type="common">Pacific oyster</name>
    <name type="synonym">Crassostrea gigas</name>
    <dbReference type="NCBI Taxonomy" id="29159"/>
    <lineage>
        <taxon>Eukaryota</taxon>
        <taxon>Metazoa</taxon>
        <taxon>Spiralia</taxon>
        <taxon>Lophotrochozoa</taxon>
        <taxon>Mollusca</taxon>
        <taxon>Bivalvia</taxon>
        <taxon>Autobranchia</taxon>
        <taxon>Pteriomorphia</taxon>
        <taxon>Ostreida</taxon>
        <taxon>Ostreoidea</taxon>
        <taxon>Ostreidae</taxon>
        <taxon>Magallana</taxon>
    </lineage>
</organism>
<dbReference type="PANTHER" id="PTHR22618:SF2">
    <property type="entry name" value="PROTEIN O-MANNOSE KINASE"/>
    <property type="match status" value="1"/>
</dbReference>
<dbReference type="InterPro" id="IPR011009">
    <property type="entry name" value="Kinase-like_dom_sf"/>
</dbReference>
<name>A0A8W8IYJ6_MAGGI</name>
<evidence type="ECO:0000256" key="1">
    <source>
        <dbReference type="ARBA" id="ARBA00004648"/>
    </source>
</evidence>
<evidence type="ECO:0000256" key="8">
    <source>
        <dbReference type="ARBA" id="ARBA00022824"/>
    </source>
</evidence>
<accession>A0A8W8IYJ6</accession>
<evidence type="ECO:0000256" key="17">
    <source>
        <dbReference type="SAM" id="Phobius"/>
    </source>
</evidence>
<keyword evidence="8" id="KW-0256">Endoplasmic reticulum</keyword>
<feature type="transmembrane region" description="Helical" evidence="17">
    <location>
        <begin position="68"/>
        <end position="88"/>
    </location>
</feature>
<evidence type="ECO:0000256" key="5">
    <source>
        <dbReference type="ARBA" id="ARBA00022692"/>
    </source>
</evidence>
<dbReference type="GO" id="GO:0006493">
    <property type="term" value="P:protein O-linked glycosylation"/>
    <property type="evidence" value="ECO:0007669"/>
    <property type="project" value="InterPro"/>
</dbReference>
<evidence type="ECO:0000259" key="18">
    <source>
        <dbReference type="PROSITE" id="PS50011"/>
    </source>
</evidence>
<dbReference type="Gene3D" id="1.10.510.10">
    <property type="entry name" value="Transferase(Phosphotransferase) domain 1"/>
    <property type="match status" value="1"/>
</dbReference>
<evidence type="ECO:0000256" key="13">
    <source>
        <dbReference type="ARBA" id="ARBA00025665"/>
    </source>
</evidence>
<dbReference type="Pfam" id="PF07714">
    <property type="entry name" value="PK_Tyr_Ser-Thr"/>
    <property type="match status" value="1"/>
</dbReference>
<dbReference type="EC" id="2.7.1.183" evidence="2"/>
<dbReference type="EnsemblMetazoa" id="G16243.1">
    <property type="protein sequence ID" value="G16243.1:cds"/>
    <property type="gene ID" value="G16243"/>
</dbReference>
<keyword evidence="10" id="KW-0735">Signal-anchor</keyword>
<keyword evidence="12 17" id="KW-0472">Membrane</keyword>
<dbReference type="PANTHER" id="PTHR22618">
    <property type="entry name" value="PROTEIN O-MANNOSE KINASE"/>
    <property type="match status" value="1"/>
</dbReference>
<keyword evidence="11 17" id="KW-1133">Transmembrane helix</keyword>
<evidence type="ECO:0000256" key="14">
    <source>
        <dbReference type="ARBA" id="ARBA00029343"/>
    </source>
</evidence>
<evidence type="ECO:0000256" key="4">
    <source>
        <dbReference type="ARBA" id="ARBA00022679"/>
    </source>
</evidence>
<keyword evidence="5 17" id="KW-0812">Transmembrane</keyword>
<comment type="function">
    <text evidence="13">Protein O-mannose kinase that specifically mediates phosphorylation at the 6-position of an O-mannose of the trisaccharide (N-acetylgalactosamine (GalNAc)-beta-1,3-N-acetylglucosamine (GlcNAc)-beta-1,4-mannose) to generate phosphorylated O-mannosyl trisaccharide (N-acetylgalactosamine-beta-1,3-N-acetylglucosamine-beta-1,4-(phosphate-6-)mannose). Phosphorylated O-mannosyl trisaccharide is a carbohydrate structure present in alpha-dystroglycan (DAG1), which is required for binding laminin G-like domain-containing extracellular proteins with high affinity. Only shows kinase activity when the GalNAc-beta-3-GlcNAc-beta-terminus is linked to the 4-position of O-mannose, suggesting that this disaccharide serves as the substrate recognition motif.</text>
</comment>
<evidence type="ECO:0000313" key="20">
    <source>
        <dbReference type="Proteomes" id="UP000005408"/>
    </source>
</evidence>
<evidence type="ECO:0000256" key="16">
    <source>
        <dbReference type="ARBA" id="ARBA00030430"/>
    </source>
</evidence>